<sequence length="560" mass="61261">MQILAFVIELMGATMLLLYAVRMVRTGIERAFGPSFKRALTASRNRVSAAASGLVLAIILQSSAAVALLVSGFTAVSAISFGAGLSVVLGADLGSALLIQVFSFDLSWLVPVLLALGGGLFVKSERRPLRQAGRIILGIAFILISLRFLRETMDPIRDSSFLPAIADYLARDFVTAFIVGVSLAFAMHSSVAVILMCVTMVSIGAIPVPAGVSLVLGANLGSALIPVWLTRSMENRARRVPLANIVVRGSGAIMALFVLNETSILPYIGSLDSAQTLINTHILFNALLLTLIVFSNWLEVPFRALLPDDPPSIDDQSPLYRSVLDDTVFDRPHVAIASLRREVLRMVQLVETMMRPVMDLYSKFNADTARSVIAKDTHVNAALDEIRRYAAALQRVSLNKSDTKTVRELTEYAIAVEAAGDIVAKRLVPLARERSEKGVRFSEDGAGELNRMHDHALANIVLASNLLVSDDLESARLLLEEKQEMTRLERKSRKRHLKRLSEGVQISFASSDIHLETAGGIRDFNSHLSSAAYPLLHRGGQLLETRLIEQNYEDLEVRQR</sequence>
<feature type="domain" description="PhoU" evidence="7">
    <location>
        <begin position="343"/>
        <end position="422"/>
    </location>
</feature>
<feature type="transmembrane region" description="Helical" evidence="6">
    <location>
        <begin position="280"/>
        <end position="298"/>
    </location>
</feature>
<dbReference type="InterPro" id="IPR038078">
    <property type="entry name" value="PhoU-like_sf"/>
</dbReference>
<dbReference type="RefSeq" id="WP_084355014.1">
    <property type="nucleotide sequence ID" value="NZ_FWYD01000032.1"/>
</dbReference>
<dbReference type="Pfam" id="PF01895">
    <property type="entry name" value="PhoU"/>
    <property type="match status" value="1"/>
</dbReference>
<dbReference type="Pfam" id="PF02690">
    <property type="entry name" value="Na_Pi_cotrans"/>
    <property type="match status" value="2"/>
</dbReference>
<evidence type="ECO:0000256" key="1">
    <source>
        <dbReference type="ARBA" id="ARBA00004651"/>
    </source>
</evidence>
<organism evidence="8 9">
    <name type="scientific">Primorskyibacter flagellatus</name>
    <dbReference type="NCBI Taxonomy" id="1387277"/>
    <lineage>
        <taxon>Bacteria</taxon>
        <taxon>Pseudomonadati</taxon>
        <taxon>Pseudomonadota</taxon>
        <taxon>Alphaproteobacteria</taxon>
        <taxon>Rhodobacterales</taxon>
        <taxon>Roseobacteraceae</taxon>
        <taxon>Primorskyibacter</taxon>
    </lineage>
</organism>
<dbReference type="GO" id="GO:0005886">
    <property type="term" value="C:plasma membrane"/>
    <property type="evidence" value="ECO:0007669"/>
    <property type="project" value="UniProtKB-SubCell"/>
</dbReference>
<keyword evidence="5 6" id="KW-0472">Membrane</keyword>
<keyword evidence="9" id="KW-1185">Reference proteome</keyword>
<dbReference type="GO" id="GO:0005436">
    <property type="term" value="F:sodium:phosphate symporter activity"/>
    <property type="evidence" value="ECO:0007669"/>
    <property type="project" value="InterPro"/>
</dbReference>
<evidence type="ECO:0000256" key="5">
    <source>
        <dbReference type="ARBA" id="ARBA00023136"/>
    </source>
</evidence>
<keyword evidence="2" id="KW-1003">Cell membrane</keyword>
<comment type="subcellular location">
    <subcellularLocation>
        <location evidence="1">Cell membrane</location>
        <topology evidence="1">Multi-pass membrane protein</topology>
    </subcellularLocation>
</comment>
<evidence type="ECO:0000256" key="6">
    <source>
        <dbReference type="SAM" id="Phobius"/>
    </source>
</evidence>
<feature type="transmembrane region" description="Helical" evidence="6">
    <location>
        <begin position="132"/>
        <end position="149"/>
    </location>
</feature>
<evidence type="ECO:0000313" key="9">
    <source>
        <dbReference type="Proteomes" id="UP000192330"/>
    </source>
</evidence>
<dbReference type="OrthoDB" id="5778511at2"/>
<evidence type="ECO:0000256" key="3">
    <source>
        <dbReference type="ARBA" id="ARBA00022692"/>
    </source>
</evidence>
<dbReference type="EMBL" id="FWYD01000032">
    <property type="protein sequence ID" value="SMD10420.1"/>
    <property type="molecule type" value="Genomic_DNA"/>
</dbReference>
<evidence type="ECO:0000256" key="4">
    <source>
        <dbReference type="ARBA" id="ARBA00022989"/>
    </source>
</evidence>
<dbReference type="InterPro" id="IPR026022">
    <property type="entry name" value="PhoU_dom"/>
</dbReference>
<dbReference type="AlphaFoldDB" id="A0A1W2EL27"/>
<feature type="transmembrane region" description="Helical" evidence="6">
    <location>
        <begin position="96"/>
        <end position="120"/>
    </location>
</feature>
<feature type="transmembrane region" description="Helical" evidence="6">
    <location>
        <begin position="68"/>
        <end position="89"/>
    </location>
</feature>
<feature type="transmembrane region" description="Helical" evidence="6">
    <location>
        <begin position="212"/>
        <end position="230"/>
    </location>
</feature>
<dbReference type="Proteomes" id="UP000192330">
    <property type="component" value="Unassembled WGS sequence"/>
</dbReference>
<dbReference type="PANTHER" id="PTHR10010">
    <property type="entry name" value="SOLUTE CARRIER FAMILY 34 SODIUM PHOSPHATE , MEMBER 2-RELATED"/>
    <property type="match status" value="1"/>
</dbReference>
<protein>
    <submittedName>
        <fullName evidence="8">Phosphate:Na+ symporter</fullName>
    </submittedName>
</protein>
<keyword evidence="4 6" id="KW-1133">Transmembrane helix</keyword>
<evidence type="ECO:0000313" key="8">
    <source>
        <dbReference type="EMBL" id="SMD10420.1"/>
    </source>
</evidence>
<dbReference type="STRING" id="1387277.SAMN06295998_13220"/>
<accession>A0A1W2EL27</accession>
<gene>
    <name evidence="8" type="ORF">SAMN06295998_13220</name>
</gene>
<evidence type="ECO:0000259" key="7">
    <source>
        <dbReference type="Pfam" id="PF01895"/>
    </source>
</evidence>
<dbReference type="InterPro" id="IPR003841">
    <property type="entry name" value="Na/Pi_transpt"/>
</dbReference>
<feature type="transmembrane region" description="Helical" evidence="6">
    <location>
        <begin position="242"/>
        <end position="260"/>
    </location>
</feature>
<dbReference type="NCBIfam" id="NF037997">
    <property type="entry name" value="Na_Pi_symport"/>
    <property type="match status" value="1"/>
</dbReference>
<dbReference type="GO" id="GO:0044341">
    <property type="term" value="P:sodium-dependent phosphate transport"/>
    <property type="evidence" value="ECO:0007669"/>
    <property type="project" value="InterPro"/>
</dbReference>
<keyword evidence="3 6" id="KW-0812">Transmembrane</keyword>
<name>A0A1W2EL27_9RHOB</name>
<feature type="transmembrane region" description="Helical" evidence="6">
    <location>
        <begin position="6"/>
        <end position="24"/>
    </location>
</feature>
<proteinExistence type="predicted"/>
<feature type="transmembrane region" description="Helical" evidence="6">
    <location>
        <begin position="173"/>
        <end position="206"/>
    </location>
</feature>
<evidence type="ECO:0000256" key="2">
    <source>
        <dbReference type="ARBA" id="ARBA00022475"/>
    </source>
</evidence>
<reference evidence="8 9" key="1">
    <citation type="submission" date="2017-04" db="EMBL/GenBank/DDBJ databases">
        <authorList>
            <person name="Afonso C.L."/>
            <person name="Miller P.J."/>
            <person name="Scott M.A."/>
            <person name="Spackman E."/>
            <person name="Goraichik I."/>
            <person name="Dimitrov K.M."/>
            <person name="Suarez D.L."/>
            <person name="Swayne D.E."/>
        </authorList>
    </citation>
    <scope>NUCLEOTIDE SEQUENCE [LARGE SCALE GENOMIC DNA]</scope>
    <source>
        <strain evidence="8 9">CGMCC 1.12644</strain>
    </source>
</reference>
<dbReference type="SUPFAM" id="SSF109755">
    <property type="entry name" value="PhoU-like"/>
    <property type="match status" value="1"/>
</dbReference>
<dbReference type="Gene3D" id="1.20.58.220">
    <property type="entry name" value="Phosphate transport system protein phou homolog 2, domain 2"/>
    <property type="match status" value="1"/>
</dbReference>
<dbReference type="PANTHER" id="PTHR10010:SF46">
    <property type="entry name" value="SODIUM-DEPENDENT PHOSPHATE TRANSPORT PROTEIN 2B"/>
    <property type="match status" value="1"/>
</dbReference>